<accession>A0A7R9BH72</accession>
<dbReference type="GO" id="GO:0030148">
    <property type="term" value="P:sphingolipid biosynthetic process"/>
    <property type="evidence" value="ECO:0007669"/>
    <property type="project" value="InterPro"/>
</dbReference>
<keyword evidence="8" id="KW-0256">Endoplasmic reticulum</keyword>
<dbReference type="InterPro" id="IPR016024">
    <property type="entry name" value="ARM-type_fold"/>
</dbReference>
<dbReference type="InterPro" id="IPR002347">
    <property type="entry name" value="SDR_fam"/>
</dbReference>
<evidence type="ECO:0000259" key="16">
    <source>
        <dbReference type="Pfam" id="PF08623"/>
    </source>
</evidence>
<evidence type="ECO:0000256" key="2">
    <source>
        <dbReference type="ARBA" id="ARBA00004760"/>
    </source>
</evidence>
<comment type="pathway">
    <text evidence="2">Lipid metabolism; sphingolipid metabolism.</text>
</comment>
<keyword evidence="18" id="KW-1185">Reference proteome</keyword>
<evidence type="ECO:0000256" key="13">
    <source>
        <dbReference type="ARBA" id="ARBA00026112"/>
    </source>
</evidence>
<feature type="domain" description="TATA-binding protein interacting (TIP20)" evidence="16">
    <location>
        <begin position="1010"/>
        <end position="1154"/>
    </location>
</feature>
<keyword evidence="11" id="KW-0560">Oxidoreductase</keyword>
<dbReference type="Proteomes" id="UP000678499">
    <property type="component" value="Unassembled WGS sequence"/>
</dbReference>
<comment type="pathway">
    <text evidence="3">Sphingolipid metabolism.</text>
</comment>
<dbReference type="EMBL" id="CAJPEX010000160">
    <property type="protein sequence ID" value="CAG0913840.1"/>
    <property type="molecule type" value="Genomic_DNA"/>
</dbReference>
<evidence type="ECO:0000256" key="1">
    <source>
        <dbReference type="ARBA" id="ARBA00004240"/>
    </source>
</evidence>
<evidence type="ECO:0000256" key="15">
    <source>
        <dbReference type="ARBA" id="ARBA00048930"/>
    </source>
</evidence>
<dbReference type="InterPro" id="IPR013932">
    <property type="entry name" value="TATA-bd_TIP120"/>
</dbReference>
<dbReference type="InterPro" id="IPR039852">
    <property type="entry name" value="CAND1/CAND2"/>
</dbReference>
<dbReference type="InterPro" id="IPR011989">
    <property type="entry name" value="ARM-like"/>
</dbReference>
<comment type="catalytic activity">
    <reaction evidence="15">
        <text>sphinganine + NADP(+) = 3-oxosphinganine + NADPH + H(+)</text>
        <dbReference type="Rhea" id="RHEA:22640"/>
        <dbReference type="ChEBI" id="CHEBI:15378"/>
        <dbReference type="ChEBI" id="CHEBI:57783"/>
        <dbReference type="ChEBI" id="CHEBI:57817"/>
        <dbReference type="ChEBI" id="CHEBI:58299"/>
        <dbReference type="ChEBI" id="CHEBI:58349"/>
        <dbReference type="EC" id="1.1.1.102"/>
    </reaction>
    <physiologicalReaction direction="right-to-left" evidence="15">
        <dbReference type="Rhea" id="RHEA:22642"/>
    </physiologicalReaction>
</comment>
<comment type="subcellular location">
    <subcellularLocation>
        <location evidence="1">Endoplasmic reticulum</location>
    </subcellularLocation>
</comment>
<dbReference type="PANTHER" id="PTHR12696">
    <property type="entry name" value="TIP120"/>
    <property type="match status" value="1"/>
</dbReference>
<dbReference type="FunFam" id="3.40.50.720:FF:000165">
    <property type="entry name" value="3-ketodihydrosphingosine reductase"/>
    <property type="match status" value="1"/>
</dbReference>
<dbReference type="InterPro" id="IPR036291">
    <property type="entry name" value="NAD(P)-bd_dom_sf"/>
</dbReference>
<evidence type="ECO:0000256" key="12">
    <source>
        <dbReference type="ARBA" id="ARBA00023098"/>
    </source>
</evidence>
<dbReference type="Pfam" id="PF08623">
    <property type="entry name" value="TIP120"/>
    <property type="match status" value="1"/>
</dbReference>
<dbReference type="GO" id="GO:0006666">
    <property type="term" value="P:3-keto-sphinganine metabolic process"/>
    <property type="evidence" value="ECO:0007669"/>
    <property type="project" value="InterPro"/>
</dbReference>
<organism evidence="17">
    <name type="scientific">Notodromas monacha</name>
    <dbReference type="NCBI Taxonomy" id="399045"/>
    <lineage>
        <taxon>Eukaryota</taxon>
        <taxon>Metazoa</taxon>
        <taxon>Ecdysozoa</taxon>
        <taxon>Arthropoda</taxon>
        <taxon>Crustacea</taxon>
        <taxon>Oligostraca</taxon>
        <taxon>Ostracoda</taxon>
        <taxon>Podocopa</taxon>
        <taxon>Podocopida</taxon>
        <taxon>Cypridocopina</taxon>
        <taxon>Cypridoidea</taxon>
        <taxon>Cyprididae</taxon>
        <taxon>Notodromas</taxon>
    </lineage>
</organism>
<dbReference type="SUPFAM" id="SSF48371">
    <property type="entry name" value="ARM repeat"/>
    <property type="match status" value="1"/>
</dbReference>
<name>A0A7R9BH72_9CRUS</name>
<comment type="function">
    <text evidence="14">Catalyzes the reduction of 3'-oxosphinganine (3-ketodihydrosphingosine/KDS) to sphinganine (dihydrosphingosine/DHS), the second step of de novo sphingolipid biosynthesis.</text>
</comment>
<dbReference type="Pfam" id="PF00106">
    <property type="entry name" value="adh_short"/>
    <property type="match status" value="1"/>
</dbReference>
<evidence type="ECO:0000256" key="4">
    <source>
        <dbReference type="ARBA" id="ARBA00006484"/>
    </source>
</evidence>
<dbReference type="Gene3D" id="1.25.10.10">
    <property type="entry name" value="Leucine-rich Repeat Variant"/>
    <property type="match status" value="1"/>
</dbReference>
<comment type="similarity">
    <text evidence="4">Belongs to the short-chain dehydrogenases/reductases (SDR) family.</text>
</comment>
<evidence type="ECO:0000256" key="7">
    <source>
        <dbReference type="ARBA" id="ARBA00022786"/>
    </source>
</evidence>
<evidence type="ECO:0000313" key="18">
    <source>
        <dbReference type="Proteomes" id="UP000678499"/>
    </source>
</evidence>
<dbReference type="GO" id="GO:0047560">
    <property type="term" value="F:3-dehydrosphinganine reductase activity"/>
    <property type="evidence" value="ECO:0007669"/>
    <property type="project" value="UniProtKB-EC"/>
</dbReference>
<keyword evidence="9" id="KW-0521">NADP</keyword>
<evidence type="ECO:0000313" key="17">
    <source>
        <dbReference type="EMBL" id="CAD7273688.1"/>
    </source>
</evidence>
<dbReference type="InterPro" id="IPR045022">
    <property type="entry name" value="KDSR-like"/>
</dbReference>
<evidence type="ECO:0000256" key="8">
    <source>
        <dbReference type="ARBA" id="ARBA00022824"/>
    </source>
</evidence>
<evidence type="ECO:0000256" key="10">
    <source>
        <dbReference type="ARBA" id="ARBA00022919"/>
    </source>
</evidence>
<dbReference type="SUPFAM" id="SSF51735">
    <property type="entry name" value="NAD(P)-binding Rossmann-fold domains"/>
    <property type="match status" value="1"/>
</dbReference>
<protein>
    <recommendedName>
        <fullName evidence="13">3-dehydrosphinganine reductase</fullName>
        <ecNumber evidence="13">1.1.1.102</ecNumber>
    </recommendedName>
</protein>
<dbReference type="OrthoDB" id="6260732at2759"/>
<evidence type="ECO:0000256" key="9">
    <source>
        <dbReference type="ARBA" id="ARBA00022857"/>
    </source>
</evidence>
<keyword evidence="12" id="KW-0443">Lipid metabolism</keyword>
<dbReference type="Gene3D" id="3.40.50.720">
    <property type="entry name" value="NAD(P)-binding Rossmann-like Domain"/>
    <property type="match status" value="1"/>
</dbReference>
<dbReference type="EC" id="1.1.1.102" evidence="13"/>
<reference evidence="17" key="1">
    <citation type="submission" date="2020-11" db="EMBL/GenBank/DDBJ databases">
        <authorList>
            <person name="Tran Van P."/>
        </authorList>
    </citation>
    <scope>NUCLEOTIDE SEQUENCE</scope>
</reference>
<keyword evidence="7" id="KW-0833">Ubl conjugation pathway</keyword>
<evidence type="ECO:0000256" key="5">
    <source>
        <dbReference type="ARBA" id="ARBA00007657"/>
    </source>
</evidence>
<gene>
    <name evidence="17" type="ORF">NMOB1V02_LOCUS1562</name>
</gene>
<dbReference type="CDD" id="cd08939">
    <property type="entry name" value="KDSR-like_SDR_c"/>
    <property type="match status" value="1"/>
</dbReference>
<proteinExistence type="inferred from homology"/>
<evidence type="ECO:0000256" key="6">
    <source>
        <dbReference type="ARBA" id="ARBA00022737"/>
    </source>
</evidence>
<dbReference type="EMBL" id="OA882197">
    <property type="protein sequence ID" value="CAD7273688.1"/>
    <property type="molecule type" value="Genomic_DNA"/>
</dbReference>
<sequence>MTSAVKMTTYHLANLLEKMTSADKDYRFMATNDLMSELQKDNIILDDDSEKKVVKMLLKLLEDKNGEVQNLAVKCMGPLVGKVRDAQVEHVVESLCSNMLSEKEQLRDISSIGLKTVLPEISPASMLLAAASGPSPSGLAAAGHSQPVQLPANIVKRITPRIVSAISREDVSVQLEALDILADLLSRFGPLLIPYHISILDALEPQLASVRLAVRKRSIICLGHLTINCQSTLYTRLIDFLLDSLHTNASMSTSRTYVQCIGAISRSSGHRFGLYLERVLPLIFGFCRAGAAGSVNGEARVNESEDDELRENCLQACEAFMRTCPKHMQPYLSDLMDMCLEYLNYDPNYSYGDEEEDDLDSGNGIECSKKLEFLCDRFKEREENVKVDILHVYTSMLKQLPRTCNLTTAAATGSSQTTQDVDEMETELVDGQHELATQMPAMVRSITRQMKEKGVRTRQACLALLTELISVAPGTLDQHVSALIPGILFSLGEKNAVSSMRMETLSFLYRLLSSVHPSAFHAHIAVLLPPVITAVGDSFYKITSEALLVTQQLVKIMRPLDEASESSGFDFAPYVNEVYQATLHRLRAADIDQEVKERAIMCMGVVISHLGDNLVQVLPACLPIFLDRLRNEITRLATVKSLNLVASSRLCLDLRPILAEGVPILATFLRKNVRALKLHTLLLLDTLVKKQYTKGLRPESLQAVMQELPALINESDLHIAQLTLTLLTSIGAESKSSLVDIDRLGILNEVRNLLKSPLLQGAPLESMLGFFRALVAAQLPGLGFKELLHSLLTFVHSPSTHLNRQANHSVAKCVSALVAERPSEALAVVNHLLHDVQTNPSDSIKVFSVLALGEIGRQMDLTGVQGVRATLLDNLSANSEEVKSAASHALGLSSLANLNASVPFLLAEIQGGSKRQYLLLHALKEVIVNQSATAEGVAALRPFVGDVWALLFAHAETSEEGMRNVVAECLGRLTLSEPADLLPRLKEQLMHSNAFMRSTVITAIKFTISDQPELIREVEMGPFKHTVDDGLDLRKAAFECMYTLLDSAVLLPSLDLDTFLDRVDSGLRDHHDIKMLSYLMLSRLATLAPHTMLARLDKLVEPLKTTCVSKARALSVKQESEKLDELKRAALRVVVALQGIHDADKNPHLNDFMSVILSAKELKALYDSVQNDAGAVGNSGNSGASIWITGGSSGIGLSLAKIAVNHGASVSLFARDEKKLREAKDFLEKSRKLQTSKIFTYSVDVSSGFEAVKSAVAQAEEALGNTYMLINCAGYCFSEVFEKIPMEQFERMMSVNYLGSVYFSRAVVQKMKAEGMGSITFVSSQAGIMGLYGFTGYSASKFALRGLAESLYMELKPYGVGVTFSMPPDTDTPGLVAENVTKPAATKEISAGSGLSSPEQVADKILKDAVGGVFLSCHGLEGHLLGILCSGMAPALSVIELLGQDEDPSGDFILQQVIQALIEDIGKALCEHGHFGLCQAQVAHLEMLLREREDLDGPGPVVRAVSIVEKKGVTRITSPQLNLLYKVMDEFPSGPGPSSRIHYVARTIKFCDCDRFFRNILLISPPLHVCEHILAVHLATVAERTEFMHEVTMENDAVVEMIVELFSGGGEN</sequence>
<comment type="similarity">
    <text evidence="5">Belongs to the CAND family.</text>
</comment>
<dbReference type="GO" id="GO:0005783">
    <property type="term" value="C:endoplasmic reticulum"/>
    <property type="evidence" value="ECO:0007669"/>
    <property type="project" value="UniProtKB-SubCell"/>
</dbReference>
<evidence type="ECO:0000256" key="3">
    <source>
        <dbReference type="ARBA" id="ARBA00004991"/>
    </source>
</evidence>
<dbReference type="GO" id="GO:0010265">
    <property type="term" value="P:SCF complex assembly"/>
    <property type="evidence" value="ECO:0007669"/>
    <property type="project" value="InterPro"/>
</dbReference>
<dbReference type="GO" id="GO:0016020">
    <property type="term" value="C:membrane"/>
    <property type="evidence" value="ECO:0007669"/>
    <property type="project" value="GOC"/>
</dbReference>
<keyword evidence="10" id="KW-0746">Sphingolipid metabolism</keyword>
<keyword evidence="6" id="KW-0677">Repeat</keyword>
<dbReference type="PRINTS" id="PR00081">
    <property type="entry name" value="GDHRDH"/>
</dbReference>
<dbReference type="Pfam" id="PF25782">
    <property type="entry name" value="TPR_CAND1"/>
    <property type="match status" value="1"/>
</dbReference>
<evidence type="ECO:0000256" key="11">
    <source>
        <dbReference type="ARBA" id="ARBA00023002"/>
    </source>
</evidence>
<evidence type="ECO:0000256" key="14">
    <source>
        <dbReference type="ARBA" id="ARBA00044737"/>
    </source>
</evidence>